<keyword evidence="2" id="KW-1185">Reference proteome</keyword>
<evidence type="ECO:0000313" key="1">
    <source>
        <dbReference type="EMBL" id="GAA4814007.1"/>
    </source>
</evidence>
<dbReference type="Proteomes" id="UP001501433">
    <property type="component" value="Unassembled WGS sequence"/>
</dbReference>
<comment type="caution">
    <text evidence="1">The sequence shown here is derived from an EMBL/GenBank/DDBJ whole genome shotgun (WGS) entry which is preliminary data.</text>
</comment>
<protein>
    <submittedName>
        <fullName evidence="1">Uncharacterized protein</fullName>
    </submittedName>
</protein>
<sequence>MKGFIVFYTLVSTLLYFETASGQESNVKESLIGKQVFEGSYPKILSFRSDRWLLNSTYDNWEKRHIHYDGVTKKYLNEEVNMPLLAAQWANTFVKKNPEKLSLVHLNGEGRSVNDEATFKLYFPGHWVYEKGSFPVHDISKNQSKIILEDVSPFSLKAYTVHGKDIGVAFKPHDILLVKIDENGNRIWNQSEFATIINIDYETNEIEIKRGQYGSKPLDFRQYDTYVAPIAGDIWGGNLMYYYNLSSACPLDQNGQSAADVFVGEMKDWFGKAGILENLDGIGFDVNYFEVKHTTWDCNNDGQIDNGFVEGKNIWREGDINFLQKIRETFGSEFIITADGWKDDMQRAVGILNGMETEGLCRWNDGFRQISRTINQHTYWNLHNTVKYKFGYITSKLRNPADEMIGNQLRRMGLGLSCCLGVAYAPSPDLDIPEMFGGRLNQPNWLGQPLGPMQYVLGDQEDLLMGKGLRMTANRIQQLGISHQSHNLENGQLTIKGSGTNPRENMFVQGPELKVESGDLLIFFEVKDIDGFVDLKNDNKIPRKINVKLKGLPEYPEEPMRGHLLYNDLAGFMGKNGYTPLMFYFRNVGVDNLQIIFEVEEQGAFAIKNLQAFNSPCLISREFEKGLVIVNPSLESINFNLNQVIFKKMKYQRLDTPVNNRLNLKIIDNNSVNVPALDALFLLKD</sequence>
<proteinExistence type="predicted"/>
<evidence type="ECO:0000313" key="2">
    <source>
        <dbReference type="Proteomes" id="UP001501433"/>
    </source>
</evidence>
<reference evidence="2" key="1">
    <citation type="journal article" date="2019" name="Int. J. Syst. Evol. Microbiol.">
        <title>The Global Catalogue of Microorganisms (GCM) 10K type strain sequencing project: providing services to taxonomists for standard genome sequencing and annotation.</title>
        <authorList>
            <consortium name="The Broad Institute Genomics Platform"/>
            <consortium name="The Broad Institute Genome Sequencing Center for Infectious Disease"/>
            <person name="Wu L."/>
            <person name="Ma J."/>
        </authorList>
    </citation>
    <scope>NUCLEOTIDE SEQUENCE [LARGE SCALE GENOMIC DNA]</scope>
    <source>
        <strain evidence="2">JCM 18325</strain>
    </source>
</reference>
<name>A0ABP9CME9_9FLAO</name>
<organism evidence="1 2">
    <name type="scientific">Litoribaculum gwangyangense</name>
    <dbReference type="NCBI Taxonomy" id="1130722"/>
    <lineage>
        <taxon>Bacteria</taxon>
        <taxon>Pseudomonadati</taxon>
        <taxon>Bacteroidota</taxon>
        <taxon>Flavobacteriia</taxon>
        <taxon>Flavobacteriales</taxon>
        <taxon>Flavobacteriaceae</taxon>
        <taxon>Litoribaculum</taxon>
    </lineage>
</organism>
<gene>
    <name evidence="1" type="ORF">GCM10023330_22200</name>
</gene>
<dbReference type="RefSeq" id="WP_345277043.1">
    <property type="nucleotide sequence ID" value="NZ_BAABJW010000003.1"/>
</dbReference>
<dbReference type="EMBL" id="BAABJW010000003">
    <property type="protein sequence ID" value="GAA4814007.1"/>
    <property type="molecule type" value="Genomic_DNA"/>
</dbReference>
<accession>A0ABP9CME9</accession>